<protein>
    <submittedName>
        <fullName evidence="2">Type II secretory pathway pseudopilin PulG</fullName>
    </submittedName>
</protein>
<comment type="caution">
    <text evidence="2">The sequence shown here is derived from an EMBL/GenBank/DDBJ whole genome shotgun (WGS) entry which is preliminary data.</text>
</comment>
<proteinExistence type="predicted"/>
<sequence>MINFRYHIVSLMAVFLALAVGIVLGVTLVSGEANKGLAAQAEQDRRQVQVYRTQLEQQQALSQYRDRWDGQMQGSLIENMLMGQSVAIVAMPGAPSKTVADLRTAVNDAGGTVTATATVTSNVFDATKSETTIASIDQFRQFFNPQSAVSTKVGMLLGHALLSAQGGSTDATQKKMRSVLSDARLAQIDNDSQAQAEVLIIVSATATDPSPGLDTLVQHVEFDLALKQSGRATVLAGPNSSGVDGTDVAQARQEPDSRDTLSTVDVADLPSGVATVIMAAKQQLANGGQGHYGAAASADAPAPQLPIR</sequence>
<dbReference type="AlphaFoldDB" id="A0A7W3IU32"/>
<dbReference type="RefSeq" id="WP_182560843.1">
    <property type="nucleotide sequence ID" value="NZ_JACGWT010000004.1"/>
</dbReference>
<reference evidence="2 3" key="1">
    <citation type="submission" date="2020-07" db="EMBL/GenBank/DDBJ databases">
        <title>Sequencing the genomes of 1000 actinobacteria strains.</title>
        <authorList>
            <person name="Klenk H.-P."/>
        </authorList>
    </citation>
    <scope>NUCLEOTIDE SEQUENCE [LARGE SCALE GENOMIC DNA]</scope>
    <source>
        <strain evidence="2 3">DSM 100723</strain>
    </source>
</reference>
<organism evidence="2 3">
    <name type="scientific">Microlunatus kandeliicorticis</name>
    <dbReference type="NCBI Taxonomy" id="1759536"/>
    <lineage>
        <taxon>Bacteria</taxon>
        <taxon>Bacillati</taxon>
        <taxon>Actinomycetota</taxon>
        <taxon>Actinomycetes</taxon>
        <taxon>Propionibacteriales</taxon>
        <taxon>Propionibacteriaceae</taxon>
        <taxon>Microlunatus</taxon>
    </lineage>
</organism>
<dbReference type="Pfam" id="PF11382">
    <property type="entry name" value="MctB"/>
    <property type="match status" value="1"/>
</dbReference>
<feature type="region of interest" description="Disordered" evidence="1">
    <location>
        <begin position="235"/>
        <end position="261"/>
    </location>
</feature>
<name>A0A7W3IU32_9ACTN</name>
<dbReference type="EMBL" id="JACGWT010000004">
    <property type="protein sequence ID" value="MBA8795272.1"/>
    <property type="molecule type" value="Genomic_DNA"/>
</dbReference>
<dbReference type="GO" id="GO:0055070">
    <property type="term" value="P:copper ion homeostasis"/>
    <property type="evidence" value="ECO:0007669"/>
    <property type="project" value="InterPro"/>
</dbReference>
<evidence type="ECO:0000313" key="3">
    <source>
        <dbReference type="Proteomes" id="UP000523079"/>
    </source>
</evidence>
<feature type="region of interest" description="Disordered" evidence="1">
    <location>
        <begin position="288"/>
        <end position="308"/>
    </location>
</feature>
<evidence type="ECO:0000313" key="2">
    <source>
        <dbReference type="EMBL" id="MBA8795272.1"/>
    </source>
</evidence>
<evidence type="ECO:0000256" key="1">
    <source>
        <dbReference type="SAM" id="MobiDB-lite"/>
    </source>
</evidence>
<dbReference type="GO" id="GO:0016020">
    <property type="term" value="C:membrane"/>
    <property type="evidence" value="ECO:0007669"/>
    <property type="project" value="InterPro"/>
</dbReference>
<dbReference type="InterPro" id="IPR021522">
    <property type="entry name" value="MctB"/>
</dbReference>
<keyword evidence="3" id="KW-1185">Reference proteome</keyword>
<gene>
    <name evidence="2" type="ORF">FHX74_002900</name>
</gene>
<accession>A0A7W3IU32</accession>
<dbReference type="Proteomes" id="UP000523079">
    <property type="component" value="Unassembled WGS sequence"/>
</dbReference>